<dbReference type="PANTHER" id="PTHR42809:SF1">
    <property type="entry name" value="FLAVODOXIN 1"/>
    <property type="match status" value="1"/>
</dbReference>
<organism evidence="8 9">
    <name type="scientific">Candidatus Curtissbacteria bacterium RIFCSPLOWO2_01_FULL_37_9</name>
    <dbReference type="NCBI Taxonomy" id="1797724"/>
    <lineage>
        <taxon>Bacteria</taxon>
        <taxon>Candidatus Curtissiibacteriota</taxon>
    </lineage>
</organism>
<keyword evidence="5" id="KW-0288">FMN</keyword>
<dbReference type="InterPro" id="IPR029039">
    <property type="entry name" value="Flavoprotein-like_sf"/>
</dbReference>
<evidence type="ECO:0000256" key="3">
    <source>
        <dbReference type="ARBA" id="ARBA00022448"/>
    </source>
</evidence>
<feature type="domain" description="Flavodoxin-like" evidence="7">
    <location>
        <begin position="3"/>
        <end position="144"/>
    </location>
</feature>
<dbReference type="Proteomes" id="UP000178336">
    <property type="component" value="Unassembled WGS sequence"/>
</dbReference>
<gene>
    <name evidence="8" type="ORF">A3A48_03900</name>
</gene>
<proteinExistence type="inferred from homology"/>
<sequence>MDINLIYASTSGNVEIVMESIAKVLSTKGFRTFLFRAERTPIEAVKNNDNFIFGTSTWQHGQLNPFFLKLYEQLNLLDCHHKKAAFAGLGDRRYEPVLFCEGIEKIRKLWLKKGGKEIGSVLRIEGEPYNQLDSIVLDWVNKIAEKMKG</sequence>
<evidence type="ECO:0000256" key="2">
    <source>
        <dbReference type="ARBA" id="ARBA00005267"/>
    </source>
</evidence>
<evidence type="ECO:0000259" key="7">
    <source>
        <dbReference type="PROSITE" id="PS50902"/>
    </source>
</evidence>
<comment type="cofactor">
    <cofactor evidence="1">
        <name>FMN</name>
        <dbReference type="ChEBI" id="CHEBI:58210"/>
    </cofactor>
</comment>
<dbReference type="STRING" id="1797724.A3A48_03900"/>
<dbReference type="Gene3D" id="3.40.50.360">
    <property type="match status" value="1"/>
</dbReference>
<keyword evidence="3" id="KW-0813">Transport</keyword>
<keyword evidence="6" id="KW-0249">Electron transport</keyword>
<reference evidence="8 9" key="1">
    <citation type="journal article" date="2016" name="Nat. Commun.">
        <title>Thousands of microbial genomes shed light on interconnected biogeochemical processes in an aquifer system.</title>
        <authorList>
            <person name="Anantharaman K."/>
            <person name="Brown C.T."/>
            <person name="Hug L.A."/>
            <person name="Sharon I."/>
            <person name="Castelle C.J."/>
            <person name="Probst A.J."/>
            <person name="Thomas B.C."/>
            <person name="Singh A."/>
            <person name="Wilkins M.J."/>
            <person name="Karaoz U."/>
            <person name="Brodie E.L."/>
            <person name="Williams K.H."/>
            <person name="Hubbard S.S."/>
            <person name="Banfield J.F."/>
        </authorList>
    </citation>
    <scope>NUCLEOTIDE SEQUENCE [LARGE SCALE GENOMIC DNA]</scope>
</reference>
<protein>
    <recommendedName>
        <fullName evidence="7">Flavodoxin-like domain-containing protein</fullName>
    </recommendedName>
</protein>
<dbReference type="InterPro" id="IPR050619">
    <property type="entry name" value="Flavodoxin"/>
</dbReference>
<accession>A0A1F5GVL7</accession>
<evidence type="ECO:0000313" key="8">
    <source>
        <dbReference type="EMBL" id="OGD95864.1"/>
    </source>
</evidence>
<evidence type="ECO:0000256" key="5">
    <source>
        <dbReference type="ARBA" id="ARBA00022643"/>
    </source>
</evidence>
<dbReference type="GO" id="GO:0010181">
    <property type="term" value="F:FMN binding"/>
    <property type="evidence" value="ECO:0007669"/>
    <property type="project" value="InterPro"/>
</dbReference>
<evidence type="ECO:0000313" key="9">
    <source>
        <dbReference type="Proteomes" id="UP000178336"/>
    </source>
</evidence>
<dbReference type="SUPFAM" id="SSF52218">
    <property type="entry name" value="Flavoproteins"/>
    <property type="match status" value="1"/>
</dbReference>
<evidence type="ECO:0000256" key="4">
    <source>
        <dbReference type="ARBA" id="ARBA00022630"/>
    </source>
</evidence>
<dbReference type="PROSITE" id="PS50902">
    <property type="entry name" value="FLAVODOXIN_LIKE"/>
    <property type="match status" value="1"/>
</dbReference>
<dbReference type="AlphaFoldDB" id="A0A1F5GVL7"/>
<dbReference type="Pfam" id="PF00258">
    <property type="entry name" value="Flavodoxin_1"/>
    <property type="match status" value="1"/>
</dbReference>
<keyword evidence="4" id="KW-0285">Flavoprotein</keyword>
<name>A0A1F5GVL7_9BACT</name>
<comment type="caution">
    <text evidence="8">The sequence shown here is derived from an EMBL/GenBank/DDBJ whole genome shotgun (WGS) entry which is preliminary data.</text>
</comment>
<dbReference type="InterPro" id="IPR008254">
    <property type="entry name" value="Flavodoxin/NO_synth"/>
</dbReference>
<dbReference type="EMBL" id="MFBN01000007">
    <property type="protein sequence ID" value="OGD95864.1"/>
    <property type="molecule type" value="Genomic_DNA"/>
</dbReference>
<comment type="similarity">
    <text evidence="2">Belongs to the flavodoxin family.</text>
</comment>
<evidence type="ECO:0000256" key="6">
    <source>
        <dbReference type="ARBA" id="ARBA00022982"/>
    </source>
</evidence>
<dbReference type="PANTHER" id="PTHR42809">
    <property type="entry name" value="FLAVODOXIN 2"/>
    <property type="match status" value="1"/>
</dbReference>
<evidence type="ECO:0000256" key="1">
    <source>
        <dbReference type="ARBA" id="ARBA00001917"/>
    </source>
</evidence>